<dbReference type="InterPro" id="IPR011009">
    <property type="entry name" value="Kinase-like_dom_sf"/>
</dbReference>
<dbReference type="InterPro" id="IPR000719">
    <property type="entry name" value="Prot_kinase_dom"/>
</dbReference>
<dbReference type="PROSITE" id="PS50011">
    <property type="entry name" value="PROTEIN_KINASE_DOM"/>
    <property type="match status" value="1"/>
</dbReference>
<dbReference type="Proteomes" id="UP000095283">
    <property type="component" value="Unplaced"/>
</dbReference>
<dbReference type="InterPro" id="IPR050339">
    <property type="entry name" value="CC_SR_Kinase"/>
</dbReference>
<evidence type="ECO:0000256" key="2">
    <source>
        <dbReference type="ARBA" id="ARBA00022741"/>
    </source>
</evidence>
<dbReference type="GO" id="GO:0004672">
    <property type="term" value="F:protein kinase activity"/>
    <property type="evidence" value="ECO:0007669"/>
    <property type="project" value="InterPro"/>
</dbReference>
<dbReference type="AlphaFoldDB" id="A0A1I7X5V5"/>
<organism evidence="7 8">
    <name type="scientific">Heterorhabditis bacteriophora</name>
    <name type="common">Entomopathogenic nematode worm</name>
    <dbReference type="NCBI Taxonomy" id="37862"/>
    <lineage>
        <taxon>Eukaryota</taxon>
        <taxon>Metazoa</taxon>
        <taxon>Ecdysozoa</taxon>
        <taxon>Nematoda</taxon>
        <taxon>Chromadorea</taxon>
        <taxon>Rhabditida</taxon>
        <taxon>Rhabditina</taxon>
        <taxon>Rhabditomorpha</taxon>
        <taxon>Strongyloidea</taxon>
        <taxon>Heterorhabditidae</taxon>
        <taxon>Heterorhabditis</taxon>
    </lineage>
</organism>
<proteinExistence type="predicted"/>
<feature type="binding site" evidence="5">
    <location>
        <position position="144"/>
    </location>
    <ligand>
        <name>ATP</name>
        <dbReference type="ChEBI" id="CHEBI:30616"/>
    </ligand>
</feature>
<dbReference type="Gene3D" id="3.30.200.20">
    <property type="entry name" value="Phosphorylase Kinase, domain 1"/>
    <property type="match status" value="1"/>
</dbReference>
<keyword evidence="2 5" id="KW-0547">Nucleotide-binding</keyword>
<dbReference type="SUPFAM" id="SSF56112">
    <property type="entry name" value="Protein kinase-like (PK-like)"/>
    <property type="match status" value="1"/>
</dbReference>
<evidence type="ECO:0000313" key="8">
    <source>
        <dbReference type="WBParaSite" id="Hba_12984"/>
    </source>
</evidence>
<evidence type="ECO:0000256" key="4">
    <source>
        <dbReference type="ARBA" id="ARBA00022840"/>
    </source>
</evidence>
<evidence type="ECO:0000256" key="1">
    <source>
        <dbReference type="ARBA" id="ARBA00022679"/>
    </source>
</evidence>
<reference evidence="8" key="1">
    <citation type="submission" date="2016-11" db="UniProtKB">
        <authorList>
            <consortium name="WormBaseParasite"/>
        </authorList>
    </citation>
    <scope>IDENTIFICATION</scope>
</reference>
<sequence length="208" mass="24498">MNVNVWQIKISGTYLERSDNDDNSVNDQLVMHDRRNCPVDKDELGIYHHYRCGEISFLDDPPKLRKTMMKKERWNCEADNFLRNPPMKSRFKKCRIFNNLGNGTAFSSRYRTDFEELEAIGEGGFGTVYKVKSRIDNCLYAVKKIRIKRNLTNIPLKVLSEVQVLASLQHENVVRYHCGWVEMEQPQNMYRQEWVRNGAAIPMKIMEM</sequence>
<dbReference type="WBParaSite" id="Hba_12984">
    <property type="protein sequence ID" value="Hba_12984"/>
    <property type="gene ID" value="Hba_12984"/>
</dbReference>
<dbReference type="GO" id="GO:0005737">
    <property type="term" value="C:cytoplasm"/>
    <property type="evidence" value="ECO:0007669"/>
    <property type="project" value="TreeGrafter"/>
</dbReference>
<accession>A0A1I7X5V5</accession>
<feature type="domain" description="Protein kinase" evidence="6">
    <location>
        <begin position="114"/>
        <end position="208"/>
    </location>
</feature>
<dbReference type="PANTHER" id="PTHR11042">
    <property type="entry name" value="EUKARYOTIC TRANSLATION INITIATION FACTOR 2-ALPHA KINASE EIF2-ALPHA KINASE -RELATED"/>
    <property type="match status" value="1"/>
</dbReference>
<dbReference type="GO" id="GO:0005634">
    <property type="term" value="C:nucleus"/>
    <property type="evidence" value="ECO:0007669"/>
    <property type="project" value="TreeGrafter"/>
</dbReference>
<keyword evidence="7" id="KW-1185">Reference proteome</keyword>
<dbReference type="GO" id="GO:0005524">
    <property type="term" value="F:ATP binding"/>
    <property type="evidence" value="ECO:0007669"/>
    <property type="project" value="UniProtKB-UniRule"/>
</dbReference>
<evidence type="ECO:0000256" key="5">
    <source>
        <dbReference type="PROSITE-ProRule" id="PRU10141"/>
    </source>
</evidence>
<keyword evidence="3" id="KW-0418">Kinase</keyword>
<evidence type="ECO:0000256" key="3">
    <source>
        <dbReference type="ARBA" id="ARBA00022777"/>
    </source>
</evidence>
<evidence type="ECO:0000259" key="6">
    <source>
        <dbReference type="PROSITE" id="PS50011"/>
    </source>
</evidence>
<name>A0A1I7X5V5_HETBA</name>
<keyword evidence="4 5" id="KW-0067">ATP-binding</keyword>
<dbReference type="PROSITE" id="PS00107">
    <property type="entry name" value="PROTEIN_KINASE_ATP"/>
    <property type="match status" value="1"/>
</dbReference>
<dbReference type="InterPro" id="IPR017441">
    <property type="entry name" value="Protein_kinase_ATP_BS"/>
</dbReference>
<protein>
    <submittedName>
        <fullName evidence="8">Protein kinase domain-containing protein</fullName>
    </submittedName>
</protein>
<dbReference type="Pfam" id="PF00069">
    <property type="entry name" value="Pkinase"/>
    <property type="match status" value="1"/>
</dbReference>
<evidence type="ECO:0000313" key="7">
    <source>
        <dbReference type="Proteomes" id="UP000095283"/>
    </source>
</evidence>
<keyword evidence="1" id="KW-0808">Transferase</keyword>